<evidence type="ECO:0000313" key="5">
    <source>
        <dbReference type="Proteomes" id="UP001476807"/>
    </source>
</evidence>
<dbReference type="PANTHER" id="PTHR32114:SF2">
    <property type="entry name" value="ABC TRANSPORTER ABCH.3"/>
    <property type="match status" value="1"/>
</dbReference>
<protein>
    <submittedName>
        <fullName evidence="4">AAA family ATPase</fullName>
    </submittedName>
</protein>
<proteinExistence type="predicted"/>
<feature type="coiled-coil region" evidence="1">
    <location>
        <begin position="954"/>
        <end position="1040"/>
    </location>
</feature>
<sequence>MKILSVRFQNLNSLKGEHEIRFDQSPLVDAGLFAITGPTGAGKTTILDAITVGLYGMVHRHNNDKPLDLMTRHTSESTSEVEFEANGKRYRSKWNIRRSRGKLDGKIQAVHMELCDLEDDKPFDLKPSQVPDKVAEICGLDYSQFLRSVMLSQGDFARFLKANPNERSSLLEKITDTGIYSDISKFAYEKAKTERAKRDELEARLKDSKLLPEEVRLGYEVTIAELTDTEATLTTETRQLQEKTNWLRQLQQLRERAGKYKTELQTQEEKLASLQPDFIKLQQHEQANQFVGELTQIKVANGRLTEVQAQLLTLEKQIPLLEAELEQAGHAALQATKAHQQQEETIQKLEPLLAQVQQLDHQLETIREQFKTDREAYVQFDTALQQDKTILAEKNKELELKKQQATALKKWLQDNAKLKDMREHLHEFRQTIKDLTDTERTIANLTQEQQTINQQLQTEAAQLATINAAQKEQQQKQNEMDAQKQEKLAQLQILLATKSMDELEKLAQEQPLLLSRYERLLELSKNYSLQQQKSVHLTDQLIQLEQTIGIKKEELTKAETNYKTAYERLQDLQKLVTLQQRIQELEQHRHSLQPDQPCPLCGSEEHPFVEGNYTSTLSEEEQRRDTQQALVKEIDAAKNALQLHLNTLQNQHDSTTKAKAETDAELARLLQNYKLQSEGVTTAITETEALQQRLQQQNEILSKLTQTLTIARSLSREIETTNQQLQQFREQQLQAQNRISKLESSDEMLRKQLSRFTLQLQDLQEQQQVFTETAQSFAASYSLEFVPGKRQELLNHLEEQTNHYLQQHDAYEALRDPYLKLDEQVKNLTEKVVEKEQLLKDKKATLERVHVQLTELKEKRHQLFGDKKPEQERQAANFELTNLAKQAENARAAQQKKHHELHEQRQRQQEYTNTHTSKKSELDALRDGLLHVLREKGIETIEALSQMLLDRDEADRLANQKALVEKQLTELRKSLSNVQHDLATEEARNLTSETIETLQQQLATKTTELHELIASRARLQQLLEQDKQQREKNLELANQLQIQQQECNRWTQLADLIGSADGNKFSRFAQGLTLARLVELANRHLQKLNDRYRIQKTEGEDLELAIVDTYQAEAIRPMNTLSGGESFLVSLALALGLSDLAGRRTQINSLFIDEGFGTLDADTLDSAISTLENLQASGKMIGIISHVEALKERISTQIKIQKLAGGVSKVEVVGW</sequence>
<dbReference type="PANTHER" id="PTHR32114">
    <property type="entry name" value="ABC TRANSPORTER ABCH.3"/>
    <property type="match status" value="1"/>
</dbReference>
<dbReference type="EMBL" id="JBEOKT010000007">
    <property type="protein sequence ID" value="MER2997851.1"/>
    <property type="molecule type" value="Genomic_DNA"/>
</dbReference>
<dbReference type="Pfam" id="PF13476">
    <property type="entry name" value="AAA_23"/>
    <property type="match status" value="1"/>
</dbReference>
<gene>
    <name evidence="4" type="ORF">ABS362_09845</name>
</gene>
<keyword evidence="1" id="KW-0175">Coiled coil</keyword>
<dbReference type="Proteomes" id="UP001476807">
    <property type="component" value="Unassembled WGS sequence"/>
</dbReference>
<dbReference type="InterPro" id="IPR027417">
    <property type="entry name" value="P-loop_NTPase"/>
</dbReference>
<evidence type="ECO:0000259" key="3">
    <source>
        <dbReference type="Pfam" id="PF13476"/>
    </source>
</evidence>
<feature type="region of interest" description="Disordered" evidence="2">
    <location>
        <begin position="887"/>
        <end position="919"/>
    </location>
</feature>
<feature type="coiled-coil region" evidence="1">
    <location>
        <begin position="297"/>
        <end position="324"/>
    </location>
</feature>
<dbReference type="Gene3D" id="3.40.50.300">
    <property type="entry name" value="P-loop containing nucleotide triphosphate hydrolases"/>
    <property type="match status" value="2"/>
</dbReference>
<dbReference type="Pfam" id="PF13558">
    <property type="entry name" value="SbcC_Walker_B"/>
    <property type="match status" value="1"/>
</dbReference>
<evidence type="ECO:0000256" key="2">
    <source>
        <dbReference type="SAM" id="MobiDB-lite"/>
    </source>
</evidence>
<evidence type="ECO:0000256" key="1">
    <source>
        <dbReference type="SAM" id="Coils"/>
    </source>
</evidence>
<name>A0ABV1RTZ7_9BACT</name>
<accession>A0ABV1RTZ7</accession>
<dbReference type="InterPro" id="IPR038729">
    <property type="entry name" value="Rad50/SbcC_AAA"/>
</dbReference>
<dbReference type="SUPFAM" id="SSF52540">
    <property type="entry name" value="P-loop containing nucleoside triphosphate hydrolases"/>
    <property type="match status" value="2"/>
</dbReference>
<keyword evidence="5" id="KW-1185">Reference proteome</keyword>
<feature type="coiled-coil region" evidence="1">
    <location>
        <begin position="191"/>
        <end position="270"/>
    </location>
</feature>
<reference evidence="4 5" key="1">
    <citation type="submission" date="2024-06" db="EMBL/GenBank/DDBJ databases">
        <title>Pontibacter populi HYL7-15.</title>
        <authorList>
            <person name="Kim M.K."/>
        </authorList>
    </citation>
    <scope>NUCLEOTIDE SEQUENCE [LARGE SCALE GENOMIC DNA]</scope>
    <source>
        <strain evidence="4 5">HYL7-15</strain>
    </source>
</reference>
<feature type="coiled-coil region" evidence="1">
    <location>
        <begin position="388"/>
        <end position="486"/>
    </location>
</feature>
<feature type="coiled-coil region" evidence="1">
    <location>
        <begin position="687"/>
        <end position="766"/>
    </location>
</feature>
<comment type="caution">
    <text evidence="4">The sequence shown here is derived from an EMBL/GenBank/DDBJ whole genome shotgun (WGS) entry which is preliminary data.</text>
</comment>
<evidence type="ECO:0000313" key="4">
    <source>
        <dbReference type="EMBL" id="MER2997851.1"/>
    </source>
</evidence>
<dbReference type="RefSeq" id="WP_350412274.1">
    <property type="nucleotide sequence ID" value="NZ_JBEOKT010000007.1"/>
</dbReference>
<organism evidence="4 5">
    <name type="scientific">Pontibacter populi</name>
    <dbReference type="NCBI Taxonomy" id="890055"/>
    <lineage>
        <taxon>Bacteria</taxon>
        <taxon>Pseudomonadati</taxon>
        <taxon>Bacteroidota</taxon>
        <taxon>Cytophagia</taxon>
        <taxon>Cytophagales</taxon>
        <taxon>Hymenobacteraceae</taxon>
        <taxon>Pontibacter</taxon>
    </lineage>
</organism>
<feature type="coiled-coil region" evidence="1">
    <location>
        <begin position="541"/>
        <end position="575"/>
    </location>
</feature>
<feature type="domain" description="Rad50/SbcC-type AAA" evidence="3">
    <location>
        <begin position="6"/>
        <end position="211"/>
    </location>
</feature>